<comment type="caution">
    <text evidence="3">The sequence shown here is derived from an EMBL/GenBank/DDBJ whole genome shotgun (WGS) entry which is preliminary data.</text>
</comment>
<sequence length="117" mass="12536">MTPEDLVAQLAPIRVPLHFAEFGLRDALALISLGILAGLCLSLPLRALTRAARGPEKPTSLPATATPQERLTELALDLRRSGAPVPPELHRALYDPSARFDPTACDDAHTSPQATRP</sequence>
<dbReference type="EMBL" id="JBHTMU010000011">
    <property type="protein sequence ID" value="MFD1342445.1"/>
    <property type="molecule type" value="Genomic_DNA"/>
</dbReference>
<accession>A0ABW3ZI76</accession>
<gene>
    <name evidence="3" type="ORF">ACFQ4E_08450</name>
</gene>
<keyword evidence="2" id="KW-0472">Membrane</keyword>
<keyword evidence="2" id="KW-0812">Transmembrane</keyword>
<keyword evidence="4" id="KW-1185">Reference proteome</keyword>
<keyword evidence="2" id="KW-1133">Transmembrane helix</keyword>
<evidence type="ECO:0000313" key="4">
    <source>
        <dbReference type="Proteomes" id="UP001597135"/>
    </source>
</evidence>
<feature type="transmembrane region" description="Helical" evidence="2">
    <location>
        <begin position="27"/>
        <end position="48"/>
    </location>
</feature>
<reference evidence="4" key="1">
    <citation type="journal article" date="2019" name="Int. J. Syst. Evol. Microbiol.">
        <title>The Global Catalogue of Microorganisms (GCM) 10K type strain sequencing project: providing services to taxonomists for standard genome sequencing and annotation.</title>
        <authorList>
            <consortium name="The Broad Institute Genomics Platform"/>
            <consortium name="The Broad Institute Genome Sequencing Center for Infectious Disease"/>
            <person name="Wu L."/>
            <person name="Ma J."/>
        </authorList>
    </citation>
    <scope>NUCLEOTIDE SEQUENCE [LARGE SCALE GENOMIC DNA]</scope>
    <source>
        <strain evidence="4">CCUG 62953</strain>
    </source>
</reference>
<protein>
    <submittedName>
        <fullName evidence="3">Uncharacterized protein</fullName>
    </submittedName>
</protein>
<proteinExistence type="predicted"/>
<evidence type="ECO:0000313" key="3">
    <source>
        <dbReference type="EMBL" id="MFD1342445.1"/>
    </source>
</evidence>
<name>A0ABW3ZI76_9RHOB</name>
<dbReference type="RefSeq" id="WP_386802513.1">
    <property type="nucleotide sequence ID" value="NZ_JBHTMU010000011.1"/>
</dbReference>
<feature type="region of interest" description="Disordered" evidence="1">
    <location>
        <begin position="78"/>
        <end position="117"/>
    </location>
</feature>
<dbReference type="Proteomes" id="UP001597135">
    <property type="component" value="Unassembled WGS sequence"/>
</dbReference>
<evidence type="ECO:0000256" key="2">
    <source>
        <dbReference type="SAM" id="Phobius"/>
    </source>
</evidence>
<organism evidence="3 4">
    <name type="scientific">Litorisediminicola beolgyonensis</name>
    <dbReference type="NCBI Taxonomy" id="1173614"/>
    <lineage>
        <taxon>Bacteria</taxon>
        <taxon>Pseudomonadati</taxon>
        <taxon>Pseudomonadota</taxon>
        <taxon>Alphaproteobacteria</taxon>
        <taxon>Rhodobacterales</taxon>
        <taxon>Paracoccaceae</taxon>
        <taxon>Litorisediminicola</taxon>
    </lineage>
</organism>
<evidence type="ECO:0000256" key="1">
    <source>
        <dbReference type="SAM" id="MobiDB-lite"/>
    </source>
</evidence>